<dbReference type="PANTHER" id="PTHR21105:SF1">
    <property type="entry name" value="SECRETED PROTEIN"/>
    <property type="match status" value="1"/>
</dbReference>
<dbReference type="SMART" id="SM00192">
    <property type="entry name" value="LDLa"/>
    <property type="match status" value="2"/>
</dbReference>
<dbReference type="Proteomes" id="UP001176961">
    <property type="component" value="Unassembled WGS sequence"/>
</dbReference>
<feature type="chain" id="PRO_5041325101" evidence="3">
    <location>
        <begin position="20"/>
        <end position="168"/>
    </location>
</feature>
<feature type="signal peptide" evidence="3">
    <location>
        <begin position="1"/>
        <end position="19"/>
    </location>
</feature>
<dbReference type="PANTHER" id="PTHR21105">
    <property type="entry name" value="GH16255P"/>
    <property type="match status" value="1"/>
</dbReference>
<reference evidence="4" key="1">
    <citation type="submission" date="2023-07" db="EMBL/GenBank/DDBJ databases">
        <authorList>
            <consortium name="CYATHOMIX"/>
        </authorList>
    </citation>
    <scope>NUCLEOTIDE SEQUENCE</scope>
    <source>
        <strain evidence="4">N/A</strain>
    </source>
</reference>
<dbReference type="PROSITE" id="PS01209">
    <property type="entry name" value="LDLRA_1"/>
    <property type="match status" value="1"/>
</dbReference>
<comment type="caution">
    <text evidence="4">The sequence shown here is derived from an EMBL/GenBank/DDBJ whole genome shotgun (WGS) entry which is preliminary data.</text>
</comment>
<keyword evidence="3" id="KW-0732">Signal</keyword>
<dbReference type="PROSITE" id="PS50068">
    <property type="entry name" value="LDLRA_2"/>
    <property type="match status" value="2"/>
</dbReference>
<dbReference type="SUPFAM" id="SSF57424">
    <property type="entry name" value="LDL receptor-like module"/>
    <property type="match status" value="2"/>
</dbReference>
<keyword evidence="5" id="KW-1185">Reference proteome</keyword>
<sequence length="168" mass="18350">MFTIAVLVIAYSAVTLSESHESNGLLNDLSGSSDATGCTALFGHDYRQCPYSTKTNLKCIRTLDICNGVIDCPDASDENPFICRFKSVSKSGRVRRGRKLGAVDIATDELELDEVCPEIFGQKQSTCPGQPIDEFIKCIRWTDLCDGKVDCPGGLDEIPSNCVPEEEF</sequence>
<dbReference type="Gene3D" id="4.10.400.10">
    <property type="entry name" value="Low-density Lipoprotein Receptor"/>
    <property type="match status" value="2"/>
</dbReference>
<organism evidence="4 5">
    <name type="scientific">Cylicocyclus nassatus</name>
    <name type="common">Nematode worm</name>
    <dbReference type="NCBI Taxonomy" id="53992"/>
    <lineage>
        <taxon>Eukaryota</taxon>
        <taxon>Metazoa</taxon>
        <taxon>Ecdysozoa</taxon>
        <taxon>Nematoda</taxon>
        <taxon>Chromadorea</taxon>
        <taxon>Rhabditida</taxon>
        <taxon>Rhabditina</taxon>
        <taxon>Rhabditomorpha</taxon>
        <taxon>Strongyloidea</taxon>
        <taxon>Strongylidae</taxon>
        <taxon>Cylicocyclus</taxon>
    </lineage>
</organism>
<dbReference type="InterPro" id="IPR036055">
    <property type="entry name" value="LDL_receptor-like_sf"/>
</dbReference>
<gene>
    <name evidence="4" type="ORF">CYNAS_LOCUS21186</name>
</gene>
<evidence type="ECO:0000256" key="3">
    <source>
        <dbReference type="SAM" id="SignalP"/>
    </source>
</evidence>
<name>A0AA36HFX8_CYLNA</name>
<dbReference type="EMBL" id="CATQJL010000326">
    <property type="protein sequence ID" value="CAJ0609203.1"/>
    <property type="molecule type" value="Genomic_DNA"/>
</dbReference>
<evidence type="ECO:0000256" key="2">
    <source>
        <dbReference type="PROSITE-ProRule" id="PRU00124"/>
    </source>
</evidence>
<dbReference type="GO" id="GO:0043195">
    <property type="term" value="C:terminal bouton"/>
    <property type="evidence" value="ECO:0007669"/>
    <property type="project" value="TreeGrafter"/>
</dbReference>
<dbReference type="GO" id="GO:0043410">
    <property type="term" value="P:positive regulation of MAPK cascade"/>
    <property type="evidence" value="ECO:0007669"/>
    <property type="project" value="TreeGrafter"/>
</dbReference>
<comment type="caution">
    <text evidence="2">Lacks conserved residue(s) required for the propagation of feature annotation.</text>
</comment>
<evidence type="ECO:0000256" key="1">
    <source>
        <dbReference type="ARBA" id="ARBA00023157"/>
    </source>
</evidence>
<dbReference type="PRINTS" id="PR00261">
    <property type="entry name" value="LDLRECEPTOR"/>
</dbReference>
<evidence type="ECO:0000313" key="4">
    <source>
        <dbReference type="EMBL" id="CAJ0609203.1"/>
    </source>
</evidence>
<dbReference type="InterPro" id="IPR023415">
    <property type="entry name" value="LDLR_class-A_CS"/>
</dbReference>
<keyword evidence="1" id="KW-1015">Disulfide bond</keyword>
<dbReference type="AlphaFoldDB" id="A0AA36HFX8"/>
<protein>
    <submittedName>
        <fullName evidence="4">Uncharacterized protein</fullName>
    </submittedName>
</protein>
<evidence type="ECO:0000313" key="5">
    <source>
        <dbReference type="Proteomes" id="UP001176961"/>
    </source>
</evidence>
<accession>A0AA36HFX8</accession>
<dbReference type="InterPro" id="IPR002172">
    <property type="entry name" value="LDrepeatLR_classA_rpt"/>
</dbReference>
<dbReference type="GO" id="GO:0030297">
    <property type="term" value="F:transmembrane receptor protein tyrosine kinase activator activity"/>
    <property type="evidence" value="ECO:0007669"/>
    <property type="project" value="TreeGrafter"/>
</dbReference>
<proteinExistence type="predicted"/>